<evidence type="ECO:0000313" key="2">
    <source>
        <dbReference type="EMBL" id="KAK7684232.1"/>
    </source>
</evidence>
<gene>
    <name evidence="2" type="ORF">QCA50_012556</name>
</gene>
<feature type="region of interest" description="Disordered" evidence="1">
    <location>
        <begin position="94"/>
        <end position="160"/>
    </location>
</feature>
<evidence type="ECO:0000313" key="3">
    <source>
        <dbReference type="Proteomes" id="UP001385951"/>
    </source>
</evidence>
<organism evidence="2 3">
    <name type="scientific">Cerrena zonata</name>
    <dbReference type="NCBI Taxonomy" id="2478898"/>
    <lineage>
        <taxon>Eukaryota</taxon>
        <taxon>Fungi</taxon>
        <taxon>Dikarya</taxon>
        <taxon>Basidiomycota</taxon>
        <taxon>Agaricomycotina</taxon>
        <taxon>Agaricomycetes</taxon>
        <taxon>Polyporales</taxon>
        <taxon>Cerrenaceae</taxon>
        <taxon>Cerrena</taxon>
    </lineage>
</organism>
<sequence>MNNYQAVVNSLKPMIANLLSPDTNCLITFGSRVSGPEFHDMGNESLELSPSQLEQLEAIVRAGVYSNSGQVLEEDSKGEDLEKTVHHDLEDIEHEHNDLPDIVEHEDDGDLDGGRCNNKCEPSGLGGSEHSGESNNDREEEGRVQEAESEVGAGPCLHEDRMNISEDGYTLSKESTPQARTPNIWILNGFYKFNGYHLICRICDNVVPFSHAPTHSKSSGQRMSQFQDKSNRYHTERHNTMHSKTCSDDELRTQLLNKLQELGFNQCDVLDQPGDVSKNSSKWLQSAPFKDVLKLPQDNLDPTITPISPIPGLPVYKAYHCDNCRYLSLHWETFLKNHSGKHAACRNRIDNIVMVQSLSTSISSMRLFMVTNTPPEQQPRVSPRTLFLASQRQVFGPKIPYQACQDLHPCLKNTGMVEFIHQFDLSYPDHFLNKKMVDPKLEVLVKTHIGEDWAQCSAPGFDREALRPLVENGQVKPARASFHPPVTEGARTRYLQEIILLLHALLHHMKMPTLSRDNKTELFVLSAEQKKHLLDLSDALASPDYLNEGKSSLYQCLLSIFFMPHQNAQIRCVFTSPIISFLAVRLAHLRNGLIEMSDVTQIIARLFCGMRLVIAHEYLEKFSNYRSDSQMQGSSSGVPPSEWLKKFCVSHLHMATPCPFAVLKGWSKTISSVVMSQGRPDMIIRNGDELTINGQTFNQNVYKESLKQELRDLTAFLQERVLMGVSLQEAGISTDLEGLDSLDTTTPGYSPFSSIYSPPESFQKFFDLICGRGYLGLRRVGGEVVFDTGEALNWLQDLEKAWSSLRALVHQMGGPPARGEEFIRFLIRNLGGSTNMRNIFLHSTSAQKPSTLVTLASYHKKMQASGKWMLIYRFLPVVLGEILLILLDVARHLETSILTFILRGSPSLNGMIDTQNNHLLTNSGMPLRSKDVSNSLSSFFKRRLGIVLSLQGYRHLSIYFTREWVLSPEMEEKYRRLESSLEDPEALSMYGRPATSEYFSNTASFKLTGEICEEVHRQLGIPTYDRLDSFEGGDPEGITEQKVQSDRKGKRGEKKSKKMERKRKMMESSDEDTDIEYGGTAERSANHSNPTTRRSERLRPEPASQTRKKH</sequence>
<proteinExistence type="predicted"/>
<accession>A0AAW0FVQ1</accession>
<keyword evidence="3" id="KW-1185">Reference proteome</keyword>
<dbReference type="AlphaFoldDB" id="A0AAW0FVQ1"/>
<feature type="compositionally biased region" description="Basic and acidic residues" evidence="1">
    <location>
        <begin position="94"/>
        <end position="103"/>
    </location>
</feature>
<evidence type="ECO:0000256" key="1">
    <source>
        <dbReference type="SAM" id="MobiDB-lite"/>
    </source>
</evidence>
<protein>
    <submittedName>
        <fullName evidence="2">Uncharacterized protein</fullName>
    </submittedName>
</protein>
<dbReference type="Proteomes" id="UP001385951">
    <property type="component" value="Unassembled WGS sequence"/>
</dbReference>
<reference evidence="2 3" key="1">
    <citation type="submission" date="2022-09" db="EMBL/GenBank/DDBJ databases">
        <authorList>
            <person name="Palmer J.M."/>
        </authorList>
    </citation>
    <scope>NUCLEOTIDE SEQUENCE [LARGE SCALE GENOMIC DNA]</scope>
    <source>
        <strain evidence="2 3">DSM 7382</strain>
    </source>
</reference>
<feature type="compositionally biased region" description="Basic residues" evidence="1">
    <location>
        <begin position="1048"/>
        <end position="1064"/>
    </location>
</feature>
<feature type="region of interest" description="Disordered" evidence="1">
    <location>
        <begin position="1025"/>
        <end position="1110"/>
    </location>
</feature>
<feature type="compositionally biased region" description="Basic and acidic residues" evidence="1">
    <location>
        <begin position="130"/>
        <end position="146"/>
    </location>
</feature>
<dbReference type="EMBL" id="JASBNA010000026">
    <property type="protein sequence ID" value="KAK7684232.1"/>
    <property type="molecule type" value="Genomic_DNA"/>
</dbReference>
<comment type="caution">
    <text evidence="2">The sequence shown here is derived from an EMBL/GenBank/DDBJ whole genome shotgun (WGS) entry which is preliminary data.</text>
</comment>
<name>A0AAW0FVQ1_9APHY</name>